<keyword evidence="2" id="KW-1185">Reference proteome</keyword>
<dbReference type="RefSeq" id="WP_009180175.1">
    <property type="nucleotide sequence ID" value="NZ_CM001368.1"/>
</dbReference>
<dbReference type="PANTHER" id="PTHR37691">
    <property type="entry name" value="BLR3518 PROTEIN"/>
    <property type="match status" value="1"/>
</dbReference>
<dbReference type="InterPro" id="IPR003787">
    <property type="entry name" value="Sulphur_relay_DsrE/F-like"/>
</dbReference>
<dbReference type="HOGENOM" id="CLU_127515_3_1_7"/>
<name>G7Q3V4_9BACT</name>
<organism evidence="1 2">
    <name type="scientific">Solidesulfovibrio carbinoliphilus subsp. oakridgensis</name>
    <dbReference type="NCBI Taxonomy" id="694327"/>
    <lineage>
        <taxon>Bacteria</taxon>
        <taxon>Pseudomonadati</taxon>
        <taxon>Thermodesulfobacteriota</taxon>
        <taxon>Desulfovibrionia</taxon>
        <taxon>Desulfovibrionales</taxon>
        <taxon>Desulfovibrionaceae</taxon>
        <taxon>Solidesulfovibrio</taxon>
    </lineage>
</organism>
<protein>
    <submittedName>
        <fullName evidence="1">DsrE family protein</fullName>
    </submittedName>
</protein>
<dbReference type="InterPro" id="IPR027396">
    <property type="entry name" value="DsrEFH-like"/>
</dbReference>
<dbReference type="PANTHER" id="PTHR37691:SF1">
    <property type="entry name" value="BLR3518 PROTEIN"/>
    <property type="match status" value="1"/>
</dbReference>
<dbReference type="Pfam" id="PF02635">
    <property type="entry name" value="DsrE"/>
    <property type="match status" value="1"/>
</dbReference>
<dbReference type="eggNOG" id="COG1416">
    <property type="taxonomic scope" value="Bacteria"/>
</dbReference>
<evidence type="ECO:0000313" key="2">
    <source>
        <dbReference type="Proteomes" id="UP000004662"/>
    </source>
</evidence>
<dbReference type="STRING" id="694327.DFW101_0727"/>
<gene>
    <name evidence="1" type="ORF">DFW101_0727</name>
</gene>
<accession>G7Q3V4</accession>
<dbReference type="Proteomes" id="UP000004662">
    <property type="component" value="Chromosome"/>
</dbReference>
<evidence type="ECO:0000313" key="1">
    <source>
        <dbReference type="EMBL" id="EHJ46744.1"/>
    </source>
</evidence>
<dbReference type="AlphaFoldDB" id="G7Q3V4"/>
<proteinExistence type="predicted"/>
<dbReference type="Gene3D" id="3.40.1260.10">
    <property type="entry name" value="DsrEFH-like"/>
    <property type="match status" value="1"/>
</dbReference>
<dbReference type="OrthoDB" id="5432020at2"/>
<dbReference type="EMBL" id="CM001368">
    <property type="protein sequence ID" value="EHJ46744.1"/>
    <property type="molecule type" value="Genomic_DNA"/>
</dbReference>
<sequence>MYYDVIFHFDQDAEKLSVALSNVRNYIKALHAESFTIVLVVNGPGIKMMGKTDSQAEQLTELASLGLSVRVCQNALHHFHLKPEWLNPVCQIVPAGIIEIVDLQRKAFTYIKP</sequence>
<dbReference type="SUPFAM" id="SSF75169">
    <property type="entry name" value="DsrEFH-like"/>
    <property type="match status" value="1"/>
</dbReference>
<reference evidence="2" key="1">
    <citation type="journal article" date="2015" name="Genome Announc.">
        <title>High-Quality Draft Genome Sequence of Desulfovibrio carbinoliphilus FW-101-2B, an Organic Acid-Oxidizing Sulfate-Reducing Bacterium Isolated from Uranium(VI)-Contaminated Groundwater.</title>
        <authorList>
            <person name="Ramsay B.D."/>
            <person name="Hwang C."/>
            <person name="Woo H.L."/>
            <person name="Carroll S.L."/>
            <person name="Lucas S."/>
            <person name="Han J."/>
            <person name="Lapidus A.L."/>
            <person name="Cheng J.F."/>
            <person name="Goodwin L.A."/>
            <person name="Pitluck S."/>
            <person name="Peters L."/>
            <person name="Chertkov O."/>
            <person name="Held B."/>
            <person name="Detter J.C."/>
            <person name="Han C.S."/>
            <person name="Tapia R."/>
            <person name="Land M.L."/>
            <person name="Hauser L.J."/>
            <person name="Kyrpides N.C."/>
            <person name="Ivanova N.N."/>
            <person name="Mikhailova N."/>
            <person name="Pagani I."/>
            <person name="Woyke T."/>
            <person name="Arkin A.P."/>
            <person name="Dehal P."/>
            <person name="Chivian D."/>
            <person name="Criddle C.S."/>
            <person name="Wu W."/>
            <person name="Chakraborty R."/>
            <person name="Hazen T.C."/>
            <person name="Fields M.W."/>
        </authorList>
    </citation>
    <scope>NUCLEOTIDE SEQUENCE [LARGE SCALE GENOMIC DNA]</scope>
    <source>
        <strain evidence="2">FW-101-2B</strain>
    </source>
</reference>